<dbReference type="InterPro" id="IPR050226">
    <property type="entry name" value="NagZ_Beta-hexosaminidase"/>
</dbReference>
<feature type="signal peptide" evidence="6">
    <location>
        <begin position="1"/>
        <end position="26"/>
    </location>
</feature>
<name>A0A6M1SWI5_9BACT</name>
<dbReference type="PANTHER" id="PTHR30480:SF13">
    <property type="entry name" value="BETA-HEXOSAMINIDASE"/>
    <property type="match status" value="1"/>
</dbReference>
<gene>
    <name evidence="8" type="ORF">G3570_11640</name>
</gene>
<comment type="catalytic activity">
    <reaction evidence="1">
        <text>Hydrolysis of terminal non-reducing N-acetyl-D-hexosamine residues in N-acetyl-beta-D-hexosaminides.</text>
        <dbReference type="EC" id="3.2.1.52"/>
    </reaction>
</comment>
<dbReference type="InterPro" id="IPR017853">
    <property type="entry name" value="GH"/>
</dbReference>
<sequence>MKKSVHFSLLVIGVLFIFASCSQSQSSGITLDEKIGQMIKVGFRGLTVAEDNPIVQDIRKYHIGGVVLFDYDVPRDTAVRNISSADQVQELVQDLQSYADIPLIVAIDQEGGRVARLKPKYGFEKSVSAQYLGGLQNPDSTRKYARQTGETLSELGINTNLAPVVDVNINAENPVIGGIERSFSEDPEVVSRQARIYIETLHDYGIITTLKHFPGHGSSKEDSHLGVVDVTEYWQEEELIPYRNLIESETADIIMTAHIFNARLDSVYPATLSKPIITGILRDSLGFEGVVMSDDLQMKAIRTQYGLKETIKMSIQAGVDMLSFANNSIFDAEIVAKAHGIIKELVDEGEISEERIEESYERIISLKRKYLMVGE</sequence>
<organism evidence="8 9">
    <name type="scientific">Halalkalibaculum roseum</name>
    <dbReference type="NCBI Taxonomy" id="2709311"/>
    <lineage>
        <taxon>Bacteria</taxon>
        <taxon>Pseudomonadati</taxon>
        <taxon>Balneolota</taxon>
        <taxon>Balneolia</taxon>
        <taxon>Balneolales</taxon>
        <taxon>Balneolaceae</taxon>
        <taxon>Halalkalibaculum</taxon>
    </lineage>
</organism>
<dbReference type="GO" id="GO:0004563">
    <property type="term" value="F:beta-N-acetylhexosaminidase activity"/>
    <property type="evidence" value="ECO:0007669"/>
    <property type="project" value="UniProtKB-EC"/>
</dbReference>
<evidence type="ECO:0000256" key="5">
    <source>
        <dbReference type="ARBA" id="ARBA00023295"/>
    </source>
</evidence>
<feature type="chain" id="PRO_5027033642" description="beta-N-acetylhexosaminidase" evidence="6">
    <location>
        <begin position="27"/>
        <end position="375"/>
    </location>
</feature>
<keyword evidence="5" id="KW-0326">Glycosidase</keyword>
<comment type="similarity">
    <text evidence="2">Belongs to the glycosyl hydrolase 3 family.</text>
</comment>
<dbReference type="Proteomes" id="UP000473278">
    <property type="component" value="Unassembled WGS sequence"/>
</dbReference>
<keyword evidence="6" id="KW-0732">Signal</keyword>
<evidence type="ECO:0000313" key="9">
    <source>
        <dbReference type="Proteomes" id="UP000473278"/>
    </source>
</evidence>
<proteinExistence type="inferred from homology"/>
<dbReference type="InterPro" id="IPR001764">
    <property type="entry name" value="Glyco_hydro_3_N"/>
</dbReference>
<dbReference type="SUPFAM" id="SSF51445">
    <property type="entry name" value="(Trans)glycosidases"/>
    <property type="match status" value="1"/>
</dbReference>
<feature type="domain" description="Glycoside hydrolase family 3 N-terminal" evidence="7">
    <location>
        <begin position="30"/>
        <end position="366"/>
    </location>
</feature>
<evidence type="ECO:0000256" key="3">
    <source>
        <dbReference type="ARBA" id="ARBA00012663"/>
    </source>
</evidence>
<evidence type="ECO:0000256" key="6">
    <source>
        <dbReference type="SAM" id="SignalP"/>
    </source>
</evidence>
<evidence type="ECO:0000256" key="4">
    <source>
        <dbReference type="ARBA" id="ARBA00022801"/>
    </source>
</evidence>
<dbReference type="EMBL" id="JAALLT010000003">
    <property type="protein sequence ID" value="NGP77292.1"/>
    <property type="molecule type" value="Genomic_DNA"/>
</dbReference>
<dbReference type="RefSeq" id="WP_165142474.1">
    <property type="nucleotide sequence ID" value="NZ_JAALLT010000003.1"/>
</dbReference>
<evidence type="ECO:0000259" key="7">
    <source>
        <dbReference type="Pfam" id="PF00933"/>
    </source>
</evidence>
<dbReference type="Pfam" id="PF00933">
    <property type="entry name" value="Glyco_hydro_3"/>
    <property type="match status" value="1"/>
</dbReference>
<evidence type="ECO:0000313" key="8">
    <source>
        <dbReference type="EMBL" id="NGP77292.1"/>
    </source>
</evidence>
<dbReference type="PANTHER" id="PTHR30480">
    <property type="entry name" value="BETA-HEXOSAMINIDASE-RELATED"/>
    <property type="match status" value="1"/>
</dbReference>
<dbReference type="EC" id="3.2.1.52" evidence="3"/>
<dbReference type="Gene3D" id="3.20.20.300">
    <property type="entry name" value="Glycoside hydrolase, family 3, N-terminal domain"/>
    <property type="match status" value="1"/>
</dbReference>
<dbReference type="InterPro" id="IPR036962">
    <property type="entry name" value="Glyco_hydro_3_N_sf"/>
</dbReference>
<dbReference type="PROSITE" id="PS51257">
    <property type="entry name" value="PROKAR_LIPOPROTEIN"/>
    <property type="match status" value="1"/>
</dbReference>
<accession>A0A6M1SWI5</accession>
<comment type="caution">
    <text evidence="8">The sequence shown here is derived from an EMBL/GenBank/DDBJ whole genome shotgun (WGS) entry which is preliminary data.</text>
</comment>
<reference evidence="8 9" key="1">
    <citation type="submission" date="2020-02" db="EMBL/GenBank/DDBJ databases">
        <title>Balneolaceae bacterium YR4-1, complete genome.</title>
        <authorList>
            <person name="Li Y."/>
            <person name="Wu S."/>
        </authorList>
    </citation>
    <scope>NUCLEOTIDE SEQUENCE [LARGE SCALE GENOMIC DNA]</scope>
    <source>
        <strain evidence="8 9">YR4-1</strain>
    </source>
</reference>
<protein>
    <recommendedName>
        <fullName evidence="3">beta-N-acetylhexosaminidase</fullName>
        <ecNumber evidence="3">3.2.1.52</ecNumber>
    </recommendedName>
</protein>
<dbReference type="GO" id="GO:0005975">
    <property type="term" value="P:carbohydrate metabolic process"/>
    <property type="evidence" value="ECO:0007669"/>
    <property type="project" value="InterPro"/>
</dbReference>
<evidence type="ECO:0000256" key="2">
    <source>
        <dbReference type="ARBA" id="ARBA00005336"/>
    </source>
</evidence>
<evidence type="ECO:0000256" key="1">
    <source>
        <dbReference type="ARBA" id="ARBA00001231"/>
    </source>
</evidence>
<dbReference type="GO" id="GO:0009254">
    <property type="term" value="P:peptidoglycan turnover"/>
    <property type="evidence" value="ECO:0007669"/>
    <property type="project" value="TreeGrafter"/>
</dbReference>
<dbReference type="PRINTS" id="PR00133">
    <property type="entry name" value="GLHYDRLASE3"/>
</dbReference>
<keyword evidence="9" id="KW-1185">Reference proteome</keyword>
<dbReference type="AlphaFoldDB" id="A0A6M1SWI5"/>
<keyword evidence="4 8" id="KW-0378">Hydrolase</keyword>